<keyword evidence="11" id="KW-0686">Riboflavin biosynthesis</keyword>
<dbReference type="Pfam" id="PF00383">
    <property type="entry name" value="dCMP_cyt_deam_1"/>
    <property type="match status" value="1"/>
</dbReference>
<dbReference type="NCBIfam" id="TIGR00326">
    <property type="entry name" value="eubact_ribD"/>
    <property type="match status" value="1"/>
</dbReference>
<dbReference type="NCBIfam" id="TIGR00227">
    <property type="entry name" value="ribD_Cterm"/>
    <property type="match status" value="1"/>
</dbReference>
<feature type="active site" description="Proton donor" evidence="12">
    <location>
        <position position="46"/>
    </location>
</feature>
<dbReference type="InterPro" id="IPR011549">
    <property type="entry name" value="RibD_C"/>
</dbReference>
<feature type="binding site" evidence="13">
    <location>
        <position position="203"/>
    </location>
    <ligand>
        <name>substrate</name>
    </ligand>
</feature>
<comment type="cofactor">
    <cofactor evidence="11 14">
        <name>Zn(2+)</name>
        <dbReference type="ChEBI" id="CHEBI:29105"/>
    </cofactor>
    <text evidence="11 14">Binds 1 zinc ion.</text>
</comment>
<evidence type="ECO:0000256" key="14">
    <source>
        <dbReference type="PIRSR" id="PIRSR006769-3"/>
    </source>
</evidence>
<organism evidence="16 17">
    <name type="scientific">Liquorilactobacillus aquaticus DSM 21051</name>
    <dbReference type="NCBI Taxonomy" id="1423725"/>
    <lineage>
        <taxon>Bacteria</taxon>
        <taxon>Bacillati</taxon>
        <taxon>Bacillota</taxon>
        <taxon>Bacilli</taxon>
        <taxon>Lactobacillales</taxon>
        <taxon>Lactobacillaceae</taxon>
        <taxon>Liquorilactobacillus</taxon>
    </lineage>
</organism>
<dbReference type="InterPro" id="IPR016193">
    <property type="entry name" value="Cytidine_deaminase-like"/>
</dbReference>
<comment type="pathway">
    <text evidence="3 11">Cofactor biosynthesis; riboflavin biosynthesis; 5-amino-6-(D-ribitylamino)uracil from GTP: step 3/4.</text>
</comment>
<keyword evidence="8" id="KW-0511">Multifunctional enzyme</keyword>
<keyword evidence="6 11" id="KW-0521">NADP</keyword>
<dbReference type="UniPathway" id="UPA00275">
    <property type="reaction ID" value="UER00401"/>
</dbReference>
<name>A0A0R2CWA4_9LACO</name>
<comment type="caution">
    <text evidence="16">The sequence shown here is derived from an EMBL/GenBank/DDBJ whole genome shotgun (WGS) entry which is preliminary data.</text>
</comment>
<comment type="similarity">
    <text evidence="5 11">In the C-terminal section; belongs to the HTP reductase family.</text>
</comment>
<evidence type="ECO:0000259" key="15">
    <source>
        <dbReference type="PROSITE" id="PS51747"/>
    </source>
</evidence>
<keyword evidence="11 14" id="KW-0862">Zinc</keyword>
<evidence type="ECO:0000256" key="9">
    <source>
        <dbReference type="ARBA" id="ARBA00049861"/>
    </source>
</evidence>
<evidence type="ECO:0000256" key="2">
    <source>
        <dbReference type="ARBA" id="ARBA00004882"/>
    </source>
</evidence>
<dbReference type="InterPro" id="IPR004794">
    <property type="entry name" value="Eubact_RibD"/>
</dbReference>
<evidence type="ECO:0000256" key="7">
    <source>
        <dbReference type="ARBA" id="ARBA00023002"/>
    </source>
</evidence>
<dbReference type="Gene3D" id="3.40.140.10">
    <property type="entry name" value="Cytidine Deaminase, domain 2"/>
    <property type="match status" value="1"/>
</dbReference>
<accession>A0A0R2CWA4</accession>
<dbReference type="PROSITE" id="PS51747">
    <property type="entry name" value="CYT_DCMP_DEAMINASES_2"/>
    <property type="match status" value="1"/>
</dbReference>
<feature type="binding site" evidence="13">
    <location>
        <position position="180"/>
    </location>
    <ligand>
        <name>substrate</name>
    </ligand>
</feature>
<comment type="catalytic activity">
    <reaction evidence="10 11">
        <text>2,5-diamino-6-hydroxy-4-(5-phosphoribosylamino)-pyrimidine + H2O + H(+) = 5-amino-6-(5-phospho-D-ribosylamino)uracil + NH4(+)</text>
        <dbReference type="Rhea" id="RHEA:21868"/>
        <dbReference type="ChEBI" id="CHEBI:15377"/>
        <dbReference type="ChEBI" id="CHEBI:15378"/>
        <dbReference type="ChEBI" id="CHEBI:28938"/>
        <dbReference type="ChEBI" id="CHEBI:58453"/>
        <dbReference type="ChEBI" id="CHEBI:58614"/>
        <dbReference type="EC" id="3.5.4.26"/>
    </reaction>
</comment>
<dbReference type="SUPFAM" id="SSF53597">
    <property type="entry name" value="Dihydrofolate reductase-like"/>
    <property type="match status" value="1"/>
</dbReference>
<feature type="domain" description="CMP/dCMP-type deaminase" evidence="15">
    <location>
        <begin position="1"/>
        <end position="110"/>
    </location>
</feature>
<feature type="binding site" evidence="14">
    <location>
        <position position="44"/>
    </location>
    <ligand>
        <name>Zn(2+)</name>
        <dbReference type="ChEBI" id="CHEBI:29105"/>
        <note>catalytic</note>
    </ligand>
</feature>
<protein>
    <recommendedName>
        <fullName evidence="11">Riboflavin biosynthesis protein RibD</fullName>
    </recommendedName>
    <domain>
        <recommendedName>
            <fullName evidence="11">Diaminohydroxyphosphoribosylaminopyrimidine deaminase</fullName>
            <shortName evidence="11">DRAP deaminase</shortName>
            <ecNumber evidence="11">3.5.4.26</ecNumber>
        </recommendedName>
        <alternativeName>
            <fullName evidence="11">Riboflavin-specific deaminase</fullName>
        </alternativeName>
    </domain>
    <domain>
        <recommendedName>
            <fullName evidence="11">5-amino-6-(5-phosphoribosylamino)uracil reductase</fullName>
            <ecNumber evidence="11">1.1.1.193</ecNumber>
        </recommendedName>
        <alternativeName>
            <fullName evidence="11">HTP reductase</fullName>
        </alternativeName>
    </domain>
</protein>
<comment type="similarity">
    <text evidence="4 11">In the N-terminal section; belongs to the cytidine and deoxycytidylate deaminase family.</text>
</comment>
<dbReference type="GO" id="GO:0050661">
    <property type="term" value="F:NADP binding"/>
    <property type="evidence" value="ECO:0007669"/>
    <property type="project" value="InterPro"/>
</dbReference>
<evidence type="ECO:0000256" key="11">
    <source>
        <dbReference type="PIRNR" id="PIRNR006769"/>
    </source>
</evidence>
<dbReference type="Pfam" id="PF01872">
    <property type="entry name" value="RibD_C"/>
    <property type="match status" value="1"/>
</dbReference>
<sequence length="346" mass="39229">MEMALAEAKKGRYLTYNNPMVGAVIVKNNRILGLGHHLGFGYEHAEINAFNNVSKQKNIRDATMFVTLEPCSHFGKTPPCCREIVKKGVKEIYIAQTDPNPLVAGRGINYLKEHGVKVHVGAREATSRKLNEFYNYFYQNKLPFVTLKVAQTLDGRISLAPSHRTYLTDDKVFEDVQKLRADYQAIMVGSGTVLADDPLLTVRIMKLKYSPVRVVLDRRGRTTSKFRIMNDQAPTWVFTENEKMVVRFADSPVKVFFKIKWTLKEIMQQLAQEGIQSLLVEGGAVIQDAFLKTTLMEQLIIYQTDQLAGGNSLSAFQSERDVQELITLKLIETKRVGNALRISLRR</sequence>
<dbReference type="RefSeq" id="WP_057876154.1">
    <property type="nucleotide sequence ID" value="NZ_AYZD01000017.1"/>
</dbReference>
<dbReference type="SUPFAM" id="SSF53927">
    <property type="entry name" value="Cytidine deaminase-like"/>
    <property type="match status" value="1"/>
</dbReference>
<keyword evidence="11 14" id="KW-0479">Metal-binding</keyword>
<dbReference type="EC" id="1.1.1.193" evidence="11"/>
<dbReference type="PANTHER" id="PTHR38011:SF7">
    <property type="entry name" value="2,5-DIAMINO-6-RIBOSYLAMINO-4(3H)-PYRIMIDINONE 5'-PHOSPHATE REDUCTASE"/>
    <property type="match status" value="1"/>
</dbReference>
<feature type="binding site" evidence="13">
    <location>
        <position position="192"/>
    </location>
    <ligand>
        <name>NADP(+)</name>
        <dbReference type="ChEBI" id="CHEBI:58349"/>
    </ligand>
</feature>
<dbReference type="InterPro" id="IPR002734">
    <property type="entry name" value="RibDG_C"/>
</dbReference>
<evidence type="ECO:0000256" key="13">
    <source>
        <dbReference type="PIRSR" id="PIRSR006769-2"/>
    </source>
</evidence>
<reference evidence="16 17" key="1">
    <citation type="journal article" date="2015" name="Genome Announc.">
        <title>Expanding the biotechnology potential of lactobacilli through comparative genomics of 213 strains and associated genera.</title>
        <authorList>
            <person name="Sun Z."/>
            <person name="Harris H.M."/>
            <person name="McCann A."/>
            <person name="Guo C."/>
            <person name="Argimon S."/>
            <person name="Zhang W."/>
            <person name="Yang X."/>
            <person name="Jeffery I.B."/>
            <person name="Cooney J.C."/>
            <person name="Kagawa T.F."/>
            <person name="Liu W."/>
            <person name="Song Y."/>
            <person name="Salvetti E."/>
            <person name="Wrobel A."/>
            <person name="Rasinkangas P."/>
            <person name="Parkhill J."/>
            <person name="Rea M.C."/>
            <person name="O'Sullivan O."/>
            <person name="Ritari J."/>
            <person name="Douillard F.P."/>
            <person name="Paul Ross R."/>
            <person name="Yang R."/>
            <person name="Briner A.E."/>
            <person name="Felis G.E."/>
            <person name="de Vos W.M."/>
            <person name="Barrangou R."/>
            <person name="Klaenhammer T.R."/>
            <person name="Caufield P.W."/>
            <person name="Cui Y."/>
            <person name="Zhang H."/>
            <person name="O'Toole P.W."/>
        </authorList>
    </citation>
    <scope>NUCLEOTIDE SEQUENCE [LARGE SCALE GENOMIC DNA]</scope>
    <source>
        <strain evidence="16 17">DSM 21051</strain>
    </source>
</reference>
<keyword evidence="11" id="KW-0378">Hydrolase</keyword>
<dbReference type="Proteomes" id="UP000051015">
    <property type="component" value="Unassembled WGS sequence"/>
</dbReference>
<gene>
    <name evidence="16" type="ORF">FC19_GL001149</name>
</gene>
<feature type="binding site" evidence="13">
    <location>
        <position position="196"/>
    </location>
    <ligand>
        <name>NADP(+)</name>
        <dbReference type="ChEBI" id="CHEBI:58349"/>
    </ligand>
</feature>
<dbReference type="EC" id="3.5.4.26" evidence="11"/>
<feature type="binding site" evidence="14">
    <location>
        <position position="71"/>
    </location>
    <ligand>
        <name>Zn(2+)</name>
        <dbReference type="ChEBI" id="CHEBI:29105"/>
        <note>catalytic</note>
    </ligand>
</feature>
<dbReference type="GO" id="GO:0009231">
    <property type="term" value="P:riboflavin biosynthetic process"/>
    <property type="evidence" value="ECO:0007669"/>
    <property type="project" value="UniProtKB-UniPathway"/>
</dbReference>
<evidence type="ECO:0000256" key="3">
    <source>
        <dbReference type="ARBA" id="ARBA00004910"/>
    </source>
</evidence>
<feature type="binding site" evidence="13">
    <location>
        <begin position="283"/>
        <end position="289"/>
    </location>
    <ligand>
        <name>NADP(+)</name>
        <dbReference type="ChEBI" id="CHEBI:58349"/>
    </ligand>
</feature>
<evidence type="ECO:0000256" key="10">
    <source>
        <dbReference type="ARBA" id="ARBA00049886"/>
    </source>
</evidence>
<dbReference type="PATRIC" id="fig|1423725.3.peg.1184"/>
<dbReference type="GO" id="GO:0008703">
    <property type="term" value="F:5-amino-6-(5-phosphoribosylamino)uracil reductase activity"/>
    <property type="evidence" value="ECO:0007669"/>
    <property type="project" value="UniProtKB-EC"/>
</dbReference>
<dbReference type="EMBL" id="AYZD01000017">
    <property type="protein sequence ID" value="KRM96081.1"/>
    <property type="molecule type" value="Genomic_DNA"/>
</dbReference>
<evidence type="ECO:0000256" key="8">
    <source>
        <dbReference type="ARBA" id="ARBA00023268"/>
    </source>
</evidence>
<dbReference type="GO" id="GO:0046872">
    <property type="term" value="F:metal ion binding"/>
    <property type="evidence" value="ECO:0007669"/>
    <property type="project" value="UniProtKB-KW"/>
</dbReference>
<evidence type="ECO:0000256" key="5">
    <source>
        <dbReference type="ARBA" id="ARBA00007417"/>
    </source>
</evidence>
<evidence type="ECO:0000313" key="17">
    <source>
        <dbReference type="Proteomes" id="UP000051015"/>
    </source>
</evidence>
<dbReference type="InterPro" id="IPR002125">
    <property type="entry name" value="CMP_dCMP_dom"/>
</dbReference>
<comment type="function">
    <text evidence="1 11">Converts 2,5-diamino-6-(ribosylamino)-4(3h)-pyrimidinone 5'-phosphate into 5-amino-6-(ribosylamino)-2,4(1h,3h)-pyrimidinedione 5'-phosphate.</text>
</comment>
<feature type="binding site" evidence="13">
    <location>
        <position position="200"/>
    </location>
    <ligand>
        <name>substrate</name>
    </ligand>
</feature>
<dbReference type="CDD" id="cd01284">
    <property type="entry name" value="Riboflavin_deaminase-reductase"/>
    <property type="match status" value="1"/>
</dbReference>
<dbReference type="GO" id="GO:0008835">
    <property type="term" value="F:diaminohydroxyphosphoribosylaminopyrimidine deaminase activity"/>
    <property type="evidence" value="ECO:0007669"/>
    <property type="project" value="UniProtKB-EC"/>
</dbReference>
<dbReference type="AlphaFoldDB" id="A0A0R2CWA4"/>
<dbReference type="OrthoDB" id="9800865at2"/>
<feature type="binding site" evidence="13">
    <location>
        <position position="150"/>
    </location>
    <ligand>
        <name>NADP(+)</name>
        <dbReference type="ChEBI" id="CHEBI:58349"/>
    </ligand>
</feature>
<evidence type="ECO:0000256" key="4">
    <source>
        <dbReference type="ARBA" id="ARBA00005259"/>
    </source>
</evidence>
<keyword evidence="17" id="KW-1185">Reference proteome</keyword>
<comment type="pathway">
    <text evidence="2 11">Cofactor biosynthesis; riboflavin biosynthesis; 5-amino-6-(D-ribitylamino)uracil from GTP: step 2/4.</text>
</comment>
<evidence type="ECO:0000256" key="1">
    <source>
        <dbReference type="ARBA" id="ARBA00002151"/>
    </source>
</evidence>
<feature type="binding site" evidence="14">
    <location>
        <position position="80"/>
    </location>
    <ligand>
        <name>Zn(2+)</name>
        <dbReference type="ChEBI" id="CHEBI:29105"/>
        <note>catalytic</note>
    </ligand>
</feature>
<dbReference type="InterPro" id="IPR024072">
    <property type="entry name" value="DHFR-like_dom_sf"/>
</dbReference>
<dbReference type="Gene3D" id="3.40.430.10">
    <property type="entry name" value="Dihydrofolate Reductase, subunit A"/>
    <property type="match status" value="1"/>
</dbReference>
<proteinExistence type="inferred from homology"/>
<dbReference type="PANTHER" id="PTHR38011">
    <property type="entry name" value="DIHYDROFOLATE REDUCTASE FAMILY PROTEIN (AFU_ORTHOLOGUE AFUA_8G06820)"/>
    <property type="match status" value="1"/>
</dbReference>
<evidence type="ECO:0000313" key="16">
    <source>
        <dbReference type="EMBL" id="KRM96081.1"/>
    </source>
</evidence>
<dbReference type="PIRSF" id="PIRSF006769">
    <property type="entry name" value="RibD"/>
    <property type="match status" value="1"/>
</dbReference>
<evidence type="ECO:0000256" key="12">
    <source>
        <dbReference type="PIRSR" id="PIRSR006769-1"/>
    </source>
</evidence>
<dbReference type="InterPro" id="IPR050765">
    <property type="entry name" value="Riboflavin_Biosynth_HTPR"/>
</dbReference>
<keyword evidence="7 11" id="KW-0560">Oxidoreductase</keyword>
<dbReference type="STRING" id="1423725.FC19_GL001149"/>
<evidence type="ECO:0000256" key="6">
    <source>
        <dbReference type="ARBA" id="ARBA00022857"/>
    </source>
</evidence>
<comment type="catalytic activity">
    <reaction evidence="9 11">
        <text>5-amino-6-(5-phospho-D-ribitylamino)uracil + NADP(+) = 5-amino-6-(5-phospho-D-ribosylamino)uracil + NADPH + H(+)</text>
        <dbReference type="Rhea" id="RHEA:17845"/>
        <dbReference type="ChEBI" id="CHEBI:15378"/>
        <dbReference type="ChEBI" id="CHEBI:57783"/>
        <dbReference type="ChEBI" id="CHEBI:58349"/>
        <dbReference type="ChEBI" id="CHEBI:58421"/>
        <dbReference type="ChEBI" id="CHEBI:58453"/>
        <dbReference type="EC" id="1.1.1.193"/>
    </reaction>
</comment>
<feature type="binding site" evidence="13">
    <location>
        <position position="281"/>
    </location>
    <ligand>
        <name>substrate</name>
    </ligand>
</feature>